<reference evidence="1 2" key="1">
    <citation type="journal article" date="2013" name="PLoS ONE">
        <title>Assembly-driven community genomics of a hypersaline microbial ecosystem.</title>
        <authorList>
            <person name="Podell S."/>
            <person name="Ugalde J.A."/>
            <person name="Narasingarao P."/>
            <person name="Banfield J.F."/>
            <person name="Heidelberg K.B."/>
            <person name="Allen E.E."/>
        </authorList>
    </citation>
    <scope>NUCLEOTIDE SEQUENCE [LARGE SCALE GENOMIC DNA]</scope>
    <source>
        <strain evidence="2">J07HQW2</strain>
    </source>
</reference>
<dbReference type="AlphaFoldDB" id="U1NBJ4"/>
<protein>
    <submittedName>
        <fullName evidence="1">Uncharacterized protein</fullName>
    </submittedName>
</protein>
<sequence length="81" mass="9412">MDDPVTPRDRVWRNVVNAPEVEFTASDMKRKLDQDKYDEPPTEGVIEDVLEGMAELEIISQETESRYYKKQTDFTALSNTE</sequence>
<dbReference type="EMBL" id="KE356561">
    <property type="protein sequence ID" value="ERG94008.1"/>
    <property type="molecule type" value="Genomic_DNA"/>
</dbReference>
<proteinExistence type="predicted"/>
<evidence type="ECO:0000313" key="1">
    <source>
        <dbReference type="EMBL" id="ERG94008.1"/>
    </source>
</evidence>
<name>U1NBJ4_9EURY</name>
<organism evidence="1 2">
    <name type="scientific">Haloquadratum walsbyi J07HQW2</name>
    <dbReference type="NCBI Taxonomy" id="1238425"/>
    <lineage>
        <taxon>Archaea</taxon>
        <taxon>Methanobacteriati</taxon>
        <taxon>Methanobacteriota</taxon>
        <taxon>Stenosarchaea group</taxon>
        <taxon>Halobacteria</taxon>
        <taxon>Halobacteriales</taxon>
        <taxon>Haloferacaceae</taxon>
        <taxon>Haloquadratum</taxon>
    </lineage>
</organism>
<dbReference type="Proteomes" id="UP000030710">
    <property type="component" value="Unassembled WGS sequence"/>
</dbReference>
<evidence type="ECO:0000313" key="2">
    <source>
        <dbReference type="Proteomes" id="UP000030710"/>
    </source>
</evidence>
<dbReference type="HOGENOM" id="CLU_161784_0_0_2"/>
<gene>
    <name evidence="1" type="ORF">J07HQW2_00442</name>
</gene>
<accession>U1NBJ4</accession>